<proteinExistence type="predicted"/>
<organism evidence="1">
    <name type="scientific">marine sediment metagenome</name>
    <dbReference type="NCBI Taxonomy" id="412755"/>
    <lineage>
        <taxon>unclassified sequences</taxon>
        <taxon>metagenomes</taxon>
        <taxon>ecological metagenomes</taxon>
    </lineage>
</organism>
<dbReference type="AlphaFoldDB" id="X1D2Y7"/>
<comment type="caution">
    <text evidence="1">The sequence shown here is derived from an EMBL/GenBank/DDBJ whole genome shotgun (WGS) entry which is preliminary data.</text>
</comment>
<accession>X1D2Y7</accession>
<evidence type="ECO:0000313" key="1">
    <source>
        <dbReference type="EMBL" id="GAH14532.1"/>
    </source>
</evidence>
<sequence length="43" mass="5262">EAQKKLFEWLDKEGYLNMQVDAYYKLCKALGRIDGRNYRYNTR</sequence>
<reference evidence="1" key="1">
    <citation type="journal article" date="2014" name="Front. Microbiol.">
        <title>High frequency of phylogenetically diverse reductive dehalogenase-homologous genes in deep subseafloor sedimentary metagenomes.</title>
        <authorList>
            <person name="Kawai M."/>
            <person name="Futagami T."/>
            <person name="Toyoda A."/>
            <person name="Takaki Y."/>
            <person name="Nishi S."/>
            <person name="Hori S."/>
            <person name="Arai W."/>
            <person name="Tsubouchi T."/>
            <person name="Morono Y."/>
            <person name="Uchiyama I."/>
            <person name="Ito T."/>
            <person name="Fujiyama A."/>
            <person name="Inagaki F."/>
            <person name="Takami H."/>
        </authorList>
    </citation>
    <scope>NUCLEOTIDE SEQUENCE</scope>
    <source>
        <strain evidence="1">Expedition CK06-06</strain>
    </source>
</reference>
<feature type="non-terminal residue" evidence="1">
    <location>
        <position position="1"/>
    </location>
</feature>
<gene>
    <name evidence="1" type="ORF">S01H4_64885</name>
</gene>
<protein>
    <submittedName>
        <fullName evidence="1">Uncharacterized protein</fullName>
    </submittedName>
</protein>
<name>X1D2Y7_9ZZZZ</name>
<dbReference type="EMBL" id="BART01039495">
    <property type="protein sequence ID" value="GAH14532.1"/>
    <property type="molecule type" value="Genomic_DNA"/>
</dbReference>